<comment type="caution">
    <text evidence="4">The sequence shown here is derived from an EMBL/GenBank/DDBJ whole genome shotgun (WGS) entry which is preliminary data.</text>
</comment>
<dbReference type="Gene3D" id="3.40.50.11750">
    <property type="entry name" value="HypD, alpha/beta domain 1"/>
    <property type="match status" value="2"/>
</dbReference>
<reference evidence="4" key="2">
    <citation type="journal article" date="2021" name="PeerJ">
        <title>Extensive microbial diversity within the chicken gut microbiome revealed by metagenomics and culture.</title>
        <authorList>
            <person name="Gilroy R."/>
            <person name="Ravi A."/>
            <person name="Getino M."/>
            <person name="Pursley I."/>
            <person name="Horton D.L."/>
            <person name="Alikhan N.F."/>
            <person name="Baker D."/>
            <person name="Gharbi K."/>
            <person name="Hall N."/>
            <person name="Watson M."/>
            <person name="Adriaenssens E.M."/>
            <person name="Foster-Nyarko E."/>
            <person name="Jarju S."/>
            <person name="Secka A."/>
            <person name="Antonio M."/>
            <person name="Oren A."/>
            <person name="Chaudhuri R.R."/>
            <person name="La Ragione R."/>
            <person name="Hildebrand F."/>
            <person name="Pallen M.J."/>
        </authorList>
    </citation>
    <scope>NUCLEOTIDE SEQUENCE</scope>
    <source>
        <strain evidence="4">ChiHcec3-6078</strain>
    </source>
</reference>
<name>A0A9D1I2H7_9FIRM</name>
<evidence type="ECO:0000313" key="5">
    <source>
        <dbReference type="Proteomes" id="UP000824090"/>
    </source>
</evidence>
<dbReference type="PIRSF" id="PIRSF005622">
    <property type="entry name" value="Hydrgn_mat_hypD"/>
    <property type="match status" value="1"/>
</dbReference>
<comment type="similarity">
    <text evidence="1">Belongs to the HypD family.</text>
</comment>
<dbReference type="EMBL" id="DVMP01000085">
    <property type="protein sequence ID" value="HIU25750.1"/>
    <property type="molecule type" value="Genomic_DNA"/>
</dbReference>
<proteinExistence type="inferred from homology"/>
<evidence type="ECO:0000256" key="3">
    <source>
        <dbReference type="ARBA" id="ARBA00023004"/>
    </source>
</evidence>
<sequence>MDIKQVIDYLSSYRGKKLKIMEVCGTHTSSIFKNGIRDLISSDIKLISGPGCPVCVTPASFIDRCVEYARREGHTLLTFGDMMKVPGSEGSLSEAKGRGDASIEIMYSPFEALEKAEKNREKIYVIAAVGFETTVPAYGLLLKEAESRGIKNLKLVTAMKTIVPALRWICENQEDIDGFICPGHVSVITGSVIYNELAEKYGKPFVVAGFEAEHILAALYRIIRQIEEGRGRTENLYTNAVKTGGNQKALEVTEEVFETGPAMWRGLGIIEDSGLYLKERFSEYDGGSRDLYRDMELPEGCRCGDVIVGKINPDQCPMFGKGCSPLRPFGPCMVSAEGACGIWYRNVN</sequence>
<keyword evidence="2" id="KW-0479">Metal-binding</keyword>
<dbReference type="InterPro" id="IPR002780">
    <property type="entry name" value="Hyd_form_HypD"/>
</dbReference>
<dbReference type="GO" id="GO:0070025">
    <property type="term" value="F:carbon monoxide binding"/>
    <property type="evidence" value="ECO:0007669"/>
    <property type="project" value="TreeGrafter"/>
</dbReference>
<dbReference type="NCBIfam" id="TIGR00075">
    <property type="entry name" value="hypD"/>
    <property type="match status" value="1"/>
</dbReference>
<dbReference type="InterPro" id="IPR042244">
    <property type="entry name" value="HypD_2_sf"/>
</dbReference>
<dbReference type="PANTHER" id="PTHR30149:SF0">
    <property type="entry name" value="HYDROGENASE MATURATION FACTOR HYPD"/>
    <property type="match status" value="1"/>
</dbReference>
<reference evidence="4" key="1">
    <citation type="submission" date="2020-10" db="EMBL/GenBank/DDBJ databases">
        <authorList>
            <person name="Gilroy R."/>
        </authorList>
    </citation>
    <scope>NUCLEOTIDE SEQUENCE</scope>
    <source>
        <strain evidence="4">ChiHcec3-6078</strain>
    </source>
</reference>
<protein>
    <submittedName>
        <fullName evidence="4">Hydrogenase formation protein HypD</fullName>
    </submittedName>
</protein>
<dbReference type="AlphaFoldDB" id="A0A9D1I2H7"/>
<evidence type="ECO:0000256" key="1">
    <source>
        <dbReference type="ARBA" id="ARBA00007888"/>
    </source>
</evidence>
<organism evidence="4 5">
    <name type="scientific">Candidatus Allocopromorpha excrementigallinarum</name>
    <dbReference type="NCBI Taxonomy" id="2840742"/>
    <lineage>
        <taxon>Bacteria</taxon>
        <taxon>Bacillati</taxon>
        <taxon>Bacillota</taxon>
        <taxon>Clostridia</taxon>
        <taxon>Eubacteriales</taxon>
        <taxon>Eubacteriaceae</taxon>
        <taxon>Eubacteriaceae incertae sedis</taxon>
        <taxon>Candidatus Allocopromorpha</taxon>
    </lineage>
</organism>
<dbReference type="Gene3D" id="6.10.20.100">
    <property type="match status" value="1"/>
</dbReference>
<evidence type="ECO:0000313" key="4">
    <source>
        <dbReference type="EMBL" id="HIU25750.1"/>
    </source>
</evidence>
<evidence type="ECO:0000256" key="2">
    <source>
        <dbReference type="ARBA" id="ARBA00022723"/>
    </source>
</evidence>
<dbReference type="GO" id="GO:0051604">
    <property type="term" value="P:protein maturation"/>
    <property type="evidence" value="ECO:0007669"/>
    <property type="project" value="TreeGrafter"/>
</dbReference>
<dbReference type="Pfam" id="PF01924">
    <property type="entry name" value="HypD"/>
    <property type="match status" value="1"/>
</dbReference>
<accession>A0A9D1I2H7</accession>
<dbReference type="InterPro" id="IPR042243">
    <property type="entry name" value="HypD_1"/>
</dbReference>
<dbReference type="GO" id="GO:0051539">
    <property type="term" value="F:4 iron, 4 sulfur cluster binding"/>
    <property type="evidence" value="ECO:0007669"/>
    <property type="project" value="TreeGrafter"/>
</dbReference>
<keyword evidence="3" id="KW-0408">Iron</keyword>
<dbReference type="PANTHER" id="PTHR30149">
    <property type="entry name" value="HYDROGENASE PROTEIN ASSEMBLY PROTEIN HYPD"/>
    <property type="match status" value="1"/>
</dbReference>
<gene>
    <name evidence="4" type="primary">hypD</name>
    <name evidence="4" type="ORF">IAC50_04580</name>
</gene>
<dbReference type="GO" id="GO:0005506">
    <property type="term" value="F:iron ion binding"/>
    <property type="evidence" value="ECO:0007669"/>
    <property type="project" value="TreeGrafter"/>
</dbReference>
<dbReference type="Proteomes" id="UP000824090">
    <property type="component" value="Unassembled WGS sequence"/>
</dbReference>